<keyword evidence="6" id="KW-0436">Ligase</keyword>
<keyword evidence="5" id="KW-0479">Metal-binding</keyword>
<gene>
    <name evidence="6" type="ORF">EVB02_03520</name>
</gene>
<dbReference type="GO" id="GO:0005524">
    <property type="term" value="F:ATP binding"/>
    <property type="evidence" value="ECO:0007669"/>
    <property type="project" value="UniProtKB-KW"/>
</dbReference>
<protein>
    <recommendedName>
        <fullName evidence="5">5-formyltetrahydrofolate cyclo-ligase</fullName>
        <ecNumber evidence="5">6.3.3.2</ecNumber>
    </recommendedName>
</protein>
<dbReference type="InterPro" id="IPR037171">
    <property type="entry name" value="NagB/RpiA_transferase-like"/>
</dbReference>
<comment type="cofactor">
    <cofactor evidence="5">
        <name>Mg(2+)</name>
        <dbReference type="ChEBI" id="CHEBI:18420"/>
    </cofactor>
</comment>
<keyword evidence="3 4" id="KW-0067">ATP-binding</keyword>
<feature type="binding site" evidence="4">
    <location>
        <position position="58"/>
    </location>
    <ligand>
        <name>substrate</name>
    </ligand>
</feature>
<proteinExistence type="inferred from homology"/>
<dbReference type="PIRSF" id="PIRSF006806">
    <property type="entry name" value="FTHF_cligase"/>
    <property type="match status" value="1"/>
</dbReference>
<dbReference type="NCBIfam" id="TIGR02727">
    <property type="entry name" value="MTHFS_bact"/>
    <property type="match status" value="1"/>
</dbReference>
<organism evidence="6 7">
    <name type="scientific">SAR92 clade bacterium</name>
    <dbReference type="NCBI Taxonomy" id="2315479"/>
    <lineage>
        <taxon>Bacteria</taxon>
        <taxon>Pseudomonadati</taxon>
        <taxon>Pseudomonadota</taxon>
        <taxon>Gammaproteobacteria</taxon>
        <taxon>Cellvibrionales</taxon>
        <taxon>Porticoccaceae</taxon>
        <taxon>SAR92 clade</taxon>
    </lineage>
</organism>
<comment type="similarity">
    <text evidence="1 5">Belongs to the 5-formyltetrahydrofolate cyclo-ligase family.</text>
</comment>
<dbReference type="GO" id="GO:0009396">
    <property type="term" value="P:folic acid-containing compound biosynthetic process"/>
    <property type="evidence" value="ECO:0007669"/>
    <property type="project" value="TreeGrafter"/>
</dbReference>
<dbReference type="GO" id="GO:0030272">
    <property type="term" value="F:5-formyltetrahydrofolate cyclo-ligase activity"/>
    <property type="evidence" value="ECO:0007669"/>
    <property type="project" value="UniProtKB-EC"/>
</dbReference>
<dbReference type="PANTHER" id="PTHR23407">
    <property type="entry name" value="ATPASE INHIBITOR/5-FORMYLTETRAHYDROFOLATE CYCLO-LIGASE"/>
    <property type="match status" value="1"/>
</dbReference>
<accession>A0A520LKA1</accession>
<evidence type="ECO:0000256" key="5">
    <source>
        <dbReference type="RuleBase" id="RU361279"/>
    </source>
</evidence>
<evidence type="ECO:0000313" key="6">
    <source>
        <dbReference type="EMBL" id="RZO05183.1"/>
    </source>
</evidence>
<dbReference type="AlphaFoldDB" id="A0A520LKA1"/>
<dbReference type="EMBL" id="SHBO01000045">
    <property type="protein sequence ID" value="RZO05183.1"/>
    <property type="molecule type" value="Genomic_DNA"/>
</dbReference>
<dbReference type="Pfam" id="PF01812">
    <property type="entry name" value="5-FTHF_cyc-lig"/>
    <property type="match status" value="1"/>
</dbReference>
<comment type="caution">
    <text evidence="6">The sequence shown here is derived from an EMBL/GenBank/DDBJ whole genome shotgun (WGS) entry which is preliminary data.</text>
</comment>
<dbReference type="SUPFAM" id="SSF100950">
    <property type="entry name" value="NagB/RpiA/CoA transferase-like"/>
    <property type="match status" value="1"/>
</dbReference>
<evidence type="ECO:0000256" key="3">
    <source>
        <dbReference type="ARBA" id="ARBA00022840"/>
    </source>
</evidence>
<keyword evidence="5" id="KW-0460">Magnesium</keyword>
<dbReference type="Proteomes" id="UP000318148">
    <property type="component" value="Unassembled WGS sequence"/>
</dbReference>
<dbReference type="InterPro" id="IPR024185">
    <property type="entry name" value="FTHF_cligase-like_sf"/>
</dbReference>
<reference evidence="6 7" key="1">
    <citation type="submission" date="2019-02" db="EMBL/GenBank/DDBJ databases">
        <title>Prokaryotic population dynamics and viral predation in marine succession experiment using metagenomics: the confinement effect.</title>
        <authorList>
            <person name="Haro-Moreno J.M."/>
            <person name="Rodriguez-Valera F."/>
            <person name="Lopez-Perez M."/>
        </authorList>
    </citation>
    <scope>NUCLEOTIDE SEQUENCE [LARGE SCALE GENOMIC DNA]</scope>
    <source>
        <strain evidence="6">MED-G169</strain>
    </source>
</reference>
<name>A0A520LKA1_9GAMM</name>
<comment type="catalytic activity">
    <reaction evidence="5">
        <text>(6S)-5-formyl-5,6,7,8-tetrahydrofolate + ATP = (6R)-5,10-methenyltetrahydrofolate + ADP + phosphate</text>
        <dbReference type="Rhea" id="RHEA:10488"/>
        <dbReference type="ChEBI" id="CHEBI:30616"/>
        <dbReference type="ChEBI" id="CHEBI:43474"/>
        <dbReference type="ChEBI" id="CHEBI:57455"/>
        <dbReference type="ChEBI" id="CHEBI:57457"/>
        <dbReference type="ChEBI" id="CHEBI:456216"/>
        <dbReference type="EC" id="6.3.3.2"/>
    </reaction>
</comment>
<dbReference type="EC" id="6.3.3.2" evidence="5"/>
<evidence type="ECO:0000256" key="1">
    <source>
        <dbReference type="ARBA" id="ARBA00010638"/>
    </source>
</evidence>
<evidence type="ECO:0000256" key="2">
    <source>
        <dbReference type="ARBA" id="ARBA00022741"/>
    </source>
</evidence>
<dbReference type="Gene3D" id="3.40.50.10420">
    <property type="entry name" value="NagB/RpiA/CoA transferase-like"/>
    <property type="match status" value="1"/>
</dbReference>
<sequence>MRQQVNIKLTRQNLRNRRKNLSSQERARASLKISKNLLQSNLLSTSAAIGIYLQNDGEADPECIVKNYSAKKKSFYVPVINKDDSKLLLFSKYEHKMQFKKNKYGIREPENPTLIDANFLDVVLMPLVGFDRTGNRIGMGGGFYDRTFQFLSERKKIKPLLIGLAYSIQEVANIPNRPWDIPLNFIATENEIICAKQK</sequence>
<dbReference type="GO" id="GO:0035999">
    <property type="term" value="P:tetrahydrofolate interconversion"/>
    <property type="evidence" value="ECO:0007669"/>
    <property type="project" value="TreeGrafter"/>
</dbReference>
<keyword evidence="2 4" id="KW-0547">Nucleotide-binding</keyword>
<dbReference type="PANTHER" id="PTHR23407:SF1">
    <property type="entry name" value="5-FORMYLTETRAHYDROFOLATE CYCLO-LIGASE"/>
    <property type="match status" value="1"/>
</dbReference>
<dbReference type="InterPro" id="IPR002698">
    <property type="entry name" value="FTHF_cligase"/>
</dbReference>
<dbReference type="GO" id="GO:0046872">
    <property type="term" value="F:metal ion binding"/>
    <property type="evidence" value="ECO:0007669"/>
    <property type="project" value="UniProtKB-KW"/>
</dbReference>
<feature type="binding site" evidence="4">
    <location>
        <position position="53"/>
    </location>
    <ligand>
        <name>substrate</name>
    </ligand>
</feature>
<evidence type="ECO:0000256" key="4">
    <source>
        <dbReference type="PIRSR" id="PIRSR006806-1"/>
    </source>
</evidence>
<feature type="binding site" evidence="4">
    <location>
        <begin position="136"/>
        <end position="144"/>
    </location>
    <ligand>
        <name>ATP</name>
        <dbReference type="ChEBI" id="CHEBI:30616"/>
    </ligand>
</feature>
<evidence type="ECO:0000313" key="7">
    <source>
        <dbReference type="Proteomes" id="UP000318148"/>
    </source>
</evidence>